<dbReference type="Gene3D" id="3.10.180.10">
    <property type="entry name" value="2,3-Dihydroxybiphenyl 1,2-Dioxygenase, domain 1"/>
    <property type="match status" value="1"/>
</dbReference>
<evidence type="ECO:0000313" key="2">
    <source>
        <dbReference type="EMBL" id="KHD97477.1"/>
    </source>
</evidence>
<keyword evidence="2" id="KW-0808">Transferase</keyword>
<name>A0A0A6YCI1_KOCRO</name>
<feature type="domain" description="Glyoxalase-like" evidence="1">
    <location>
        <begin position="3"/>
        <end position="174"/>
    </location>
</feature>
<dbReference type="Pfam" id="PF13468">
    <property type="entry name" value="Glyoxalase_3"/>
    <property type="match status" value="1"/>
</dbReference>
<evidence type="ECO:0000313" key="3">
    <source>
        <dbReference type="Proteomes" id="UP000030466"/>
    </source>
</evidence>
<dbReference type="AlphaFoldDB" id="A0A0A6YCI1"/>
<proteinExistence type="predicted"/>
<dbReference type="Proteomes" id="UP000030466">
    <property type="component" value="Unassembled WGS sequence"/>
</dbReference>
<dbReference type="GO" id="GO:0016740">
    <property type="term" value="F:transferase activity"/>
    <property type="evidence" value="ECO:0007669"/>
    <property type="project" value="UniProtKB-KW"/>
</dbReference>
<accession>A0A0A6YCI1</accession>
<keyword evidence="3" id="KW-1185">Reference proteome</keyword>
<dbReference type="RefSeq" id="WP_035926403.1">
    <property type="nucleotide sequence ID" value="NZ_JSUH01000007.1"/>
</dbReference>
<organism evidence="2 3">
    <name type="scientific">Kocuria rosea subsp. polaris</name>
    <dbReference type="NCBI Taxonomy" id="136273"/>
    <lineage>
        <taxon>Bacteria</taxon>
        <taxon>Bacillati</taxon>
        <taxon>Actinomycetota</taxon>
        <taxon>Actinomycetes</taxon>
        <taxon>Micrococcales</taxon>
        <taxon>Micrococcaceae</taxon>
        <taxon>Kocuria</taxon>
    </lineage>
</organism>
<dbReference type="EMBL" id="JSUH01000007">
    <property type="protein sequence ID" value="KHD97477.1"/>
    <property type="molecule type" value="Genomic_DNA"/>
</dbReference>
<gene>
    <name evidence="2" type="ORF">GY22_08975</name>
</gene>
<sequence length="212" mass="23113">MRVDHVSYACRPEGLETTTERIADQLGIEPVKGGVHPRFGTRNMILPLTNHQYVEVVEVLQHPAAEKAPFGQAVRARSAAGGGWLGWVVEVEDLAPFEQRLGRRSVPGHRVFPDGRCLEWHQIGVKGLIADPQLPFMIHFDSAPEMHPSQARITDVGLAGMTIAGAPERVAEWLGAPVETALEDLEVDWRYPDGTPGVLSVSFSTPDGAVTI</sequence>
<dbReference type="InterPro" id="IPR029068">
    <property type="entry name" value="Glyas_Bleomycin-R_OHBP_Dase"/>
</dbReference>
<comment type="caution">
    <text evidence="2">The sequence shown here is derived from an EMBL/GenBank/DDBJ whole genome shotgun (WGS) entry which is preliminary data.</text>
</comment>
<dbReference type="OrthoDB" id="8857320at2"/>
<reference evidence="2 3" key="1">
    <citation type="journal article" date="2003" name="Int. J. Syst. Evol. Microbiol.">
        <title>Kocuria polaris sp. nov., an orange-pigmented psychrophilic bacterium isolated from an Antarctic cyanobacterial mat sample.</title>
        <authorList>
            <person name="Reddy G.S."/>
            <person name="Prakash J.S."/>
            <person name="Prabahar V."/>
            <person name="Matsumoto G.I."/>
            <person name="Stackebrandt E."/>
            <person name="Shivaji S."/>
        </authorList>
    </citation>
    <scope>NUCLEOTIDE SEQUENCE [LARGE SCALE GENOMIC DNA]</scope>
    <source>
        <strain evidence="2 3">CMS 76or</strain>
    </source>
</reference>
<evidence type="ECO:0000259" key="1">
    <source>
        <dbReference type="Pfam" id="PF13468"/>
    </source>
</evidence>
<protein>
    <submittedName>
        <fullName evidence="2">Glycosyltransferase</fullName>
    </submittedName>
</protein>
<dbReference type="InterPro" id="IPR025870">
    <property type="entry name" value="Glyoxalase-like_dom"/>
</dbReference>
<dbReference type="SUPFAM" id="SSF54593">
    <property type="entry name" value="Glyoxalase/Bleomycin resistance protein/Dihydroxybiphenyl dioxygenase"/>
    <property type="match status" value="1"/>
</dbReference>